<name>A0A4Q1D6C8_9BACT</name>
<gene>
    <name evidence="2" type="ORF">ESB13_14205</name>
</gene>
<keyword evidence="3" id="KW-1185">Reference proteome</keyword>
<dbReference type="RefSeq" id="WP_129004315.1">
    <property type="nucleotide sequence ID" value="NZ_SDHZ01000002.1"/>
</dbReference>
<keyword evidence="1" id="KW-0732">Signal</keyword>
<dbReference type="AlphaFoldDB" id="A0A4Q1D6C8"/>
<accession>A0A4Q1D6C8</accession>
<dbReference type="EMBL" id="SDHZ01000002">
    <property type="protein sequence ID" value="RXK83261.1"/>
    <property type="molecule type" value="Genomic_DNA"/>
</dbReference>
<feature type="signal peptide" evidence="1">
    <location>
        <begin position="1"/>
        <end position="18"/>
    </location>
</feature>
<dbReference type="OrthoDB" id="1491699at2"/>
<dbReference type="Proteomes" id="UP000290545">
    <property type="component" value="Unassembled WGS sequence"/>
</dbReference>
<sequence length="301" mass="33415">MKVTILIACMLWAGNIYAQHAKQTKDETISQPAVEAPSKYVITRNIDTAIGKIYPNAYKKQDSVVGFYQTYFVNDLVKPGDINHPVYQSFMKKAEVQAPEVKAKIAESLKKEKGVKRSMLGTLEYLTDVSDYTFQAIPVYYIVPNIVMYDTGVNAAEYYNLDTSKVLYVVLKGRQLVGTALKSPVSGYRLLDTSVSDSVAYGAIAAMGKQPVGFQQRIALDPAGVGGARDIFGYVKSGHLFFYYYEEYPGARETNGKVDYSSVNVNHTLLPAEAYFAGNSNICVLQGLIDSHYNAQKRLRK</sequence>
<feature type="chain" id="PRO_5020247362" evidence="1">
    <location>
        <begin position="19"/>
        <end position="301"/>
    </location>
</feature>
<reference evidence="2 3" key="1">
    <citation type="submission" date="2019-01" db="EMBL/GenBank/DDBJ databases">
        <title>Filimonas sp. strain TTM-71.</title>
        <authorList>
            <person name="Chen W.-M."/>
        </authorList>
    </citation>
    <scope>NUCLEOTIDE SEQUENCE [LARGE SCALE GENOMIC DNA]</scope>
    <source>
        <strain evidence="2 3">TTM-71</strain>
    </source>
</reference>
<evidence type="ECO:0000313" key="3">
    <source>
        <dbReference type="Proteomes" id="UP000290545"/>
    </source>
</evidence>
<comment type="caution">
    <text evidence="2">The sequence shown here is derived from an EMBL/GenBank/DDBJ whole genome shotgun (WGS) entry which is preliminary data.</text>
</comment>
<evidence type="ECO:0000313" key="2">
    <source>
        <dbReference type="EMBL" id="RXK83261.1"/>
    </source>
</evidence>
<evidence type="ECO:0000256" key="1">
    <source>
        <dbReference type="SAM" id="SignalP"/>
    </source>
</evidence>
<organism evidence="2 3">
    <name type="scientific">Filimonas effusa</name>
    <dbReference type="NCBI Taxonomy" id="2508721"/>
    <lineage>
        <taxon>Bacteria</taxon>
        <taxon>Pseudomonadati</taxon>
        <taxon>Bacteroidota</taxon>
        <taxon>Chitinophagia</taxon>
        <taxon>Chitinophagales</taxon>
        <taxon>Chitinophagaceae</taxon>
        <taxon>Filimonas</taxon>
    </lineage>
</organism>
<protein>
    <submittedName>
        <fullName evidence="2">Uncharacterized protein</fullName>
    </submittedName>
</protein>
<proteinExistence type="predicted"/>